<comment type="caution">
    <text evidence="2">The sequence shown here is derived from an EMBL/GenBank/DDBJ whole genome shotgun (WGS) entry which is preliminary data.</text>
</comment>
<reference evidence="2" key="1">
    <citation type="submission" date="2019-08" db="EMBL/GenBank/DDBJ databases">
        <authorList>
            <person name="Kucharzyk K."/>
            <person name="Murdoch R.W."/>
            <person name="Higgins S."/>
            <person name="Loffler F."/>
        </authorList>
    </citation>
    <scope>NUCLEOTIDE SEQUENCE</scope>
</reference>
<evidence type="ECO:0000256" key="1">
    <source>
        <dbReference type="SAM" id="MobiDB-lite"/>
    </source>
</evidence>
<dbReference type="EMBL" id="VSSQ01095084">
    <property type="protein sequence ID" value="MPN39332.1"/>
    <property type="molecule type" value="Genomic_DNA"/>
</dbReference>
<dbReference type="AlphaFoldDB" id="A0A645HLL6"/>
<gene>
    <name evidence="2" type="ORF">SDC9_186860</name>
</gene>
<sequence length="67" mass="7474">MDAVGKPALRILTAAHQGLKVEQAEQKAGSRQQQGKRMNGRWPAHQSLWAPEPDDRQNQHGRQHGQG</sequence>
<name>A0A645HLL6_9ZZZZ</name>
<organism evidence="2">
    <name type="scientific">bioreactor metagenome</name>
    <dbReference type="NCBI Taxonomy" id="1076179"/>
    <lineage>
        <taxon>unclassified sequences</taxon>
        <taxon>metagenomes</taxon>
        <taxon>ecological metagenomes</taxon>
    </lineage>
</organism>
<evidence type="ECO:0000313" key="2">
    <source>
        <dbReference type="EMBL" id="MPN39332.1"/>
    </source>
</evidence>
<proteinExistence type="predicted"/>
<protein>
    <submittedName>
        <fullName evidence="2">Uncharacterized protein</fullName>
    </submittedName>
</protein>
<feature type="region of interest" description="Disordered" evidence="1">
    <location>
        <begin position="20"/>
        <end position="67"/>
    </location>
</feature>
<accession>A0A645HLL6</accession>